<accession>A0A971CYD8</accession>
<sequence length="168" mass="19264">MSNGSPVSVNPSRMMGVQVETMNEFTLRTDQDSYRNDEISHALLESLVEELQRDDLDFLVLEPHEPIQGNAYIQVLGSFVMETRLLDEDGTFTQYSTIIDDGGEVLAMLLDYWEHGEPPLTDHWKDITKSLNKRDSMSLLDRLRHFLHSGKTPEQVPIDEAISRGMRR</sequence>
<reference evidence="1" key="2">
    <citation type="submission" date="2020-01" db="EMBL/GenBank/DDBJ databases">
        <authorList>
            <person name="Campanaro S."/>
        </authorList>
    </citation>
    <scope>NUCLEOTIDE SEQUENCE</scope>
    <source>
        <strain evidence="1">AS01afH2WH_6</strain>
    </source>
</reference>
<dbReference type="RefSeq" id="WP_273173140.1">
    <property type="nucleotide sequence ID" value="NZ_JAAXZR010000016.1"/>
</dbReference>
<evidence type="ECO:0000313" key="1">
    <source>
        <dbReference type="EMBL" id="NLT79365.1"/>
    </source>
</evidence>
<comment type="caution">
    <text evidence="1">The sequence shown here is derived from an EMBL/GenBank/DDBJ whole genome shotgun (WGS) entry which is preliminary data.</text>
</comment>
<dbReference type="AlphaFoldDB" id="A0A971CYD8"/>
<name>A0A971CYD8_9BIFI</name>
<gene>
    <name evidence="1" type="ORF">GXW98_03640</name>
</gene>
<organism evidence="1 2">
    <name type="scientific">Bifidobacterium crudilactis</name>
    <dbReference type="NCBI Taxonomy" id="327277"/>
    <lineage>
        <taxon>Bacteria</taxon>
        <taxon>Bacillati</taxon>
        <taxon>Actinomycetota</taxon>
        <taxon>Actinomycetes</taxon>
        <taxon>Bifidobacteriales</taxon>
        <taxon>Bifidobacteriaceae</taxon>
        <taxon>Bifidobacterium</taxon>
    </lineage>
</organism>
<protein>
    <submittedName>
        <fullName evidence="1">Uncharacterized protein</fullName>
    </submittedName>
</protein>
<reference evidence="1" key="1">
    <citation type="journal article" date="2020" name="Biotechnol. Biofuels">
        <title>New insights from the biogas microbiome by comprehensive genome-resolved metagenomics of nearly 1600 species originating from multiple anaerobic digesters.</title>
        <authorList>
            <person name="Campanaro S."/>
            <person name="Treu L."/>
            <person name="Rodriguez-R L.M."/>
            <person name="Kovalovszki A."/>
            <person name="Ziels R.M."/>
            <person name="Maus I."/>
            <person name="Zhu X."/>
            <person name="Kougias P.G."/>
            <person name="Basile A."/>
            <person name="Luo G."/>
            <person name="Schluter A."/>
            <person name="Konstantinidis K.T."/>
            <person name="Angelidaki I."/>
        </authorList>
    </citation>
    <scope>NUCLEOTIDE SEQUENCE</scope>
    <source>
        <strain evidence="1">AS01afH2WH_6</strain>
    </source>
</reference>
<evidence type="ECO:0000313" key="2">
    <source>
        <dbReference type="Proteomes" id="UP000767327"/>
    </source>
</evidence>
<proteinExistence type="predicted"/>
<dbReference type="Proteomes" id="UP000767327">
    <property type="component" value="Unassembled WGS sequence"/>
</dbReference>
<dbReference type="EMBL" id="JAAXZR010000016">
    <property type="protein sequence ID" value="NLT79365.1"/>
    <property type="molecule type" value="Genomic_DNA"/>
</dbReference>